<evidence type="ECO:0000313" key="4">
    <source>
        <dbReference type="EMBL" id="MFC3476886.1"/>
    </source>
</evidence>
<comment type="caution">
    <text evidence="4">The sequence shown here is derived from an EMBL/GenBank/DDBJ whole genome shotgun (WGS) entry which is preliminary data.</text>
</comment>
<feature type="compositionally biased region" description="Low complexity" evidence="1">
    <location>
        <begin position="154"/>
        <end position="164"/>
    </location>
</feature>
<evidence type="ECO:0000256" key="2">
    <source>
        <dbReference type="SAM" id="Phobius"/>
    </source>
</evidence>
<dbReference type="PANTHER" id="PTHR34473">
    <property type="entry name" value="UPF0699 TRANSMEMBRANE PROTEIN YDBS"/>
    <property type="match status" value="1"/>
</dbReference>
<feature type="region of interest" description="Disordered" evidence="1">
    <location>
        <begin position="154"/>
        <end position="176"/>
    </location>
</feature>
<feature type="transmembrane region" description="Helical" evidence="2">
    <location>
        <begin position="20"/>
        <end position="39"/>
    </location>
</feature>
<feature type="domain" description="YdbS-like PH" evidence="3">
    <location>
        <begin position="67"/>
        <end position="146"/>
    </location>
</feature>
<evidence type="ECO:0000256" key="1">
    <source>
        <dbReference type="SAM" id="MobiDB-lite"/>
    </source>
</evidence>
<reference evidence="4 5" key="1">
    <citation type="journal article" date="2019" name="Int. J. Syst. Evol. Microbiol.">
        <title>The Global Catalogue of Microorganisms (GCM) 10K type strain sequencing project: providing services to taxonomists for standard genome sequencing and annotation.</title>
        <authorList>
            <consortium name="The Broad Institute Genomics Platform"/>
            <consortium name="The Broad Institute Genome Sequencing Center for Infectious Disease"/>
            <person name="Wu L."/>
            <person name="Ma J."/>
        </authorList>
    </citation>
    <scope>NUCLEOTIDE SEQUENCE [LARGE SCALE GENOMIC DNA]</scope>
    <source>
        <strain evidence="4 5">CGMCC 1.12562</strain>
    </source>
</reference>
<dbReference type="PANTHER" id="PTHR34473:SF2">
    <property type="entry name" value="UPF0699 TRANSMEMBRANE PROTEIN YDBT"/>
    <property type="match status" value="1"/>
</dbReference>
<sequence>MREEGVWFTPEELATVRNRVAAIFVAVFGLPAVVVSAVFGAVVGVAVAAVVVAVGGALWWYNRAFERTAALRFTDDAIQYRRGVWFRQQSDVPYRRITNVTTSQGPLERWVGAGGVSVQTAGQSGQTGAELAVTGLPDYEALKEQLMAKVRATDGADAADAPAGQREPGTTADDELLAEVRRIRELLE</sequence>
<name>A0ABD5NC71_9EURY</name>
<gene>
    <name evidence="4" type="ORF">ACFOKC_04030</name>
</gene>
<dbReference type="Pfam" id="PF03703">
    <property type="entry name" value="bPH_2"/>
    <property type="match status" value="1"/>
</dbReference>
<dbReference type="InterPro" id="IPR005182">
    <property type="entry name" value="YdbS-like_PH"/>
</dbReference>
<evidence type="ECO:0000259" key="3">
    <source>
        <dbReference type="Pfam" id="PF03703"/>
    </source>
</evidence>
<keyword evidence="2" id="KW-0472">Membrane</keyword>
<dbReference type="RefSeq" id="WP_232571976.1">
    <property type="nucleotide sequence ID" value="NZ_CP089466.1"/>
</dbReference>
<dbReference type="GeneID" id="69117194"/>
<protein>
    <submittedName>
        <fullName evidence="4">PH domain-containing protein</fullName>
    </submittedName>
</protein>
<proteinExistence type="predicted"/>
<accession>A0ABD5NC71</accession>
<keyword evidence="2" id="KW-0812">Transmembrane</keyword>
<dbReference type="EMBL" id="JBHRWN010000002">
    <property type="protein sequence ID" value="MFC3476886.1"/>
    <property type="molecule type" value="Genomic_DNA"/>
</dbReference>
<keyword evidence="2" id="KW-1133">Transmembrane helix</keyword>
<dbReference type="Proteomes" id="UP001595660">
    <property type="component" value="Unassembled WGS sequence"/>
</dbReference>
<evidence type="ECO:0000313" key="5">
    <source>
        <dbReference type="Proteomes" id="UP001595660"/>
    </source>
</evidence>
<feature type="transmembrane region" description="Helical" evidence="2">
    <location>
        <begin position="45"/>
        <end position="62"/>
    </location>
</feature>
<dbReference type="AlphaFoldDB" id="A0ABD5NC71"/>
<organism evidence="4 5">
    <name type="scientific">Halobacterium litoreum</name>
    <dbReference type="NCBI Taxonomy" id="2039234"/>
    <lineage>
        <taxon>Archaea</taxon>
        <taxon>Methanobacteriati</taxon>
        <taxon>Methanobacteriota</taxon>
        <taxon>Stenosarchaea group</taxon>
        <taxon>Halobacteria</taxon>
        <taxon>Halobacteriales</taxon>
        <taxon>Halobacteriaceae</taxon>
        <taxon>Halobacterium</taxon>
    </lineage>
</organism>
<keyword evidence="5" id="KW-1185">Reference proteome</keyword>